<feature type="region of interest" description="Disordered" evidence="1">
    <location>
        <begin position="10"/>
        <end position="33"/>
    </location>
</feature>
<name>A0AAC9MZX6_9PSEU</name>
<feature type="compositionally biased region" description="Basic residues" evidence="1">
    <location>
        <begin position="10"/>
        <end position="23"/>
    </location>
</feature>
<dbReference type="Proteomes" id="UP000095210">
    <property type="component" value="Chromosome"/>
</dbReference>
<evidence type="ECO:0000313" key="2">
    <source>
        <dbReference type="EMBL" id="AOS64964.1"/>
    </source>
</evidence>
<sequence length="254" mass="28946">MNVLSRLARRLKHHRRDRRRRRHPEAGPGLRAPRKRPWRAYPFIRLVDLMMLLTTVGLLAIPARNGQDVFFIVSLFVVCFPLSTVWSRCVAAPFFGATAPQFHALRKLAAKYTLGVLPNLVGIVATQLFVPDSFRGAQAIFVAFIVLVLGKLGDAYEVAHAFAEAVGKRRWIRERQVHRPLRLVGRRPRFGNGAMRMRMAVAREAAAAPEEPGYPPPPQETDDRPTPEETKGSRTTRRYPQGKRAVRPRRRRNH</sequence>
<dbReference type="EMBL" id="CP014859">
    <property type="protein sequence ID" value="AOS64964.1"/>
    <property type="molecule type" value="Genomic_DNA"/>
</dbReference>
<accession>A0AAC9MZX6</accession>
<keyword evidence="3" id="KW-1185">Reference proteome</keyword>
<evidence type="ECO:0000313" key="3">
    <source>
        <dbReference type="Proteomes" id="UP000095210"/>
    </source>
</evidence>
<feature type="compositionally biased region" description="Basic residues" evidence="1">
    <location>
        <begin position="234"/>
        <end position="254"/>
    </location>
</feature>
<organism evidence="2 3">
    <name type="scientific">Actinoalloteichus hymeniacidonis</name>
    <dbReference type="NCBI Taxonomy" id="340345"/>
    <lineage>
        <taxon>Bacteria</taxon>
        <taxon>Bacillati</taxon>
        <taxon>Actinomycetota</taxon>
        <taxon>Actinomycetes</taxon>
        <taxon>Pseudonocardiales</taxon>
        <taxon>Pseudonocardiaceae</taxon>
        <taxon>Actinoalloteichus</taxon>
    </lineage>
</organism>
<gene>
    <name evidence="2" type="ORF">TL08_20865</name>
</gene>
<feature type="region of interest" description="Disordered" evidence="1">
    <location>
        <begin position="204"/>
        <end position="254"/>
    </location>
</feature>
<protein>
    <submittedName>
        <fullName evidence="2">Uncharacterized protein</fullName>
    </submittedName>
</protein>
<proteinExistence type="predicted"/>
<reference evidence="3" key="1">
    <citation type="submission" date="2016-03" db="EMBL/GenBank/DDBJ databases">
        <title>Complete genome sequence of the type strain Actinoalloteichus hymeniacidonis DSM 45092.</title>
        <authorList>
            <person name="Schaffert L."/>
            <person name="Albersmeier A."/>
            <person name="Winkler A."/>
            <person name="Kalinowski J."/>
            <person name="Zotchev S."/>
            <person name="Ruckert C."/>
        </authorList>
    </citation>
    <scope>NUCLEOTIDE SEQUENCE [LARGE SCALE GENOMIC DNA]</scope>
    <source>
        <strain evidence="3">HPA177(T) (DSM 45092(T))</strain>
    </source>
</reference>
<dbReference type="RefSeq" id="WP_157421211.1">
    <property type="nucleotide sequence ID" value="NZ_CP014859.1"/>
</dbReference>
<dbReference type="KEGG" id="ahm:TL08_20865"/>
<dbReference type="AlphaFoldDB" id="A0AAC9MZX6"/>
<evidence type="ECO:0000256" key="1">
    <source>
        <dbReference type="SAM" id="MobiDB-lite"/>
    </source>
</evidence>
<feature type="compositionally biased region" description="Basic and acidic residues" evidence="1">
    <location>
        <begin position="221"/>
        <end position="232"/>
    </location>
</feature>